<reference evidence="6" key="1">
    <citation type="journal article" date="2019" name="Int. J. Syst. Evol. Microbiol.">
        <title>The Global Catalogue of Microorganisms (GCM) 10K type strain sequencing project: providing services to taxonomists for standard genome sequencing and annotation.</title>
        <authorList>
            <consortium name="The Broad Institute Genomics Platform"/>
            <consortium name="The Broad Institute Genome Sequencing Center for Infectious Disease"/>
            <person name="Wu L."/>
            <person name="Ma J."/>
        </authorList>
    </citation>
    <scope>NUCLEOTIDE SEQUENCE [LARGE SCALE GENOMIC DNA]</scope>
    <source>
        <strain evidence="6">KCTC 3913</strain>
    </source>
</reference>
<dbReference type="Gene3D" id="1.10.10.630">
    <property type="entry name" value="DnaD domain-like"/>
    <property type="match status" value="1"/>
</dbReference>
<dbReference type="InterPro" id="IPR058660">
    <property type="entry name" value="WHD_DnaB"/>
</dbReference>
<dbReference type="InterPro" id="IPR006343">
    <property type="entry name" value="DnaB/C_C"/>
</dbReference>
<protein>
    <submittedName>
        <fullName evidence="5">Replication initiation and membrane attachment family protein</fullName>
    </submittedName>
</protein>
<evidence type="ECO:0000256" key="1">
    <source>
        <dbReference type="ARBA" id="ARBA00093462"/>
    </source>
</evidence>
<dbReference type="Proteomes" id="UP001597506">
    <property type="component" value="Unassembled WGS sequence"/>
</dbReference>
<evidence type="ECO:0000313" key="5">
    <source>
        <dbReference type="EMBL" id="MFD2681547.1"/>
    </source>
</evidence>
<comment type="caution">
    <text evidence="5">The sequence shown here is derived from an EMBL/GenBank/DDBJ whole genome shotgun (WGS) entry which is preliminary data.</text>
</comment>
<comment type="similarity">
    <text evidence="1">Belongs to the DnaB/DnaD family.</text>
</comment>
<feature type="domain" description="Replicative helicase loading/DNA remodeling protein DnaB N-terminal winged helix" evidence="4">
    <location>
        <begin position="9"/>
        <end position="269"/>
    </location>
</feature>
<feature type="domain" description="DnaB/C C-terminal" evidence="3">
    <location>
        <begin position="330"/>
        <end position="395"/>
    </location>
</feature>
<name>A0ABW5RVE1_9BACI</name>
<dbReference type="EMBL" id="JBHUMF010000030">
    <property type="protein sequence ID" value="MFD2681547.1"/>
    <property type="molecule type" value="Genomic_DNA"/>
</dbReference>
<sequence length="469" mass="54445">MMKKHWNEIQPIDHYSVKTNGIVHEYDKKVITLLYQPLIGAACYSLYMTLFTEVEENKLWSGESTHYHLMNFLSLNLQSIYEARLKLEGIGLLKTFQKTEDDKRIFIYELQRPLSPDEFFYDGMLNVYLYRKIGKSHFTRLKHFFTDSKINQGQFSEITRSFQDVYTSTSEQNVDFLHHEANIASKTDEKSQYIYQAKGKGVELDDVNFDFSLLLSGLSESMVPRKAFTNKVKETVLKLSYLYGIDPIQMKNVILSSLTADDSIDIEVLRKSARDWYQLQTGDVLPELTPHLSTKGNEKEKNEPLTKEGELIEYLESTSPKDVLSDISNGGKPSKADMQAVEEVLMTQKLSIGVMNVLIQYVLLKTDMKLTKGYMEKIASHWKRKKVTTAKEAMELAKKEHKQYLEWAQGKDGKQPSGSRRKPIRTEKLPDWFTEEDKSSKVKPSKDQSNLNFEEEKRKLEEELKNFRK</sequence>
<dbReference type="InterPro" id="IPR034829">
    <property type="entry name" value="DnaD-like_sf"/>
</dbReference>
<feature type="compositionally biased region" description="Basic and acidic residues" evidence="2">
    <location>
        <begin position="424"/>
        <end position="446"/>
    </location>
</feature>
<dbReference type="Pfam" id="PF25888">
    <property type="entry name" value="WHD_DnaB"/>
    <property type="match status" value="1"/>
</dbReference>
<keyword evidence="6" id="KW-1185">Reference proteome</keyword>
<organism evidence="5 6">
    <name type="scientific">Bacillus seohaeanensis</name>
    <dbReference type="NCBI Taxonomy" id="284580"/>
    <lineage>
        <taxon>Bacteria</taxon>
        <taxon>Bacillati</taxon>
        <taxon>Bacillota</taxon>
        <taxon>Bacilli</taxon>
        <taxon>Bacillales</taxon>
        <taxon>Bacillaceae</taxon>
        <taxon>Bacillus</taxon>
    </lineage>
</organism>
<proteinExistence type="inferred from homology"/>
<evidence type="ECO:0000256" key="2">
    <source>
        <dbReference type="SAM" id="MobiDB-lite"/>
    </source>
</evidence>
<evidence type="ECO:0000313" key="6">
    <source>
        <dbReference type="Proteomes" id="UP001597506"/>
    </source>
</evidence>
<evidence type="ECO:0000259" key="3">
    <source>
        <dbReference type="Pfam" id="PF07261"/>
    </source>
</evidence>
<evidence type="ECO:0000259" key="4">
    <source>
        <dbReference type="Pfam" id="PF25888"/>
    </source>
</evidence>
<gene>
    <name evidence="5" type="ORF">ACFSUL_12410</name>
</gene>
<feature type="compositionally biased region" description="Basic and acidic residues" evidence="2">
    <location>
        <begin position="405"/>
        <end position="414"/>
    </location>
</feature>
<feature type="region of interest" description="Disordered" evidence="2">
    <location>
        <begin position="405"/>
        <end position="455"/>
    </location>
</feature>
<accession>A0ABW5RVE1</accession>
<dbReference type="Pfam" id="PF07261">
    <property type="entry name" value="DnaB_2"/>
    <property type="match status" value="1"/>
</dbReference>
<dbReference type="RefSeq" id="WP_377935850.1">
    <property type="nucleotide sequence ID" value="NZ_JBHUMF010000030.1"/>
</dbReference>